<dbReference type="GeneID" id="20669298"/>
<sequence>MHTSPAASAASTPLKRLALHSTSTCAAQASAYGKCIVATYTDVRKDSCKAEFDKFRACLRTAVR</sequence>
<dbReference type="GO" id="GO:0005739">
    <property type="term" value="C:mitochondrion"/>
    <property type="evidence" value="ECO:0007669"/>
    <property type="project" value="InterPro"/>
</dbReference>
<keyword evidence="2" id="KW-1185">Reference proteome</keyword>
<dbReference type="InterPro" id="IPR034595">
    <property type="entry name" value="NDUFAF8"/>
</dbReference>
<accession>W4K6P3</accession>
<protein>
    <recommendedName>
        <fullName evidence="3">CHCH domain-containing protein</fullName>
    </recommendedName>
</protein>
<dbReference type="Proteomes" id="UP000030671">
    <property type="component" value="Unassembled WGS sequence"/>
</dbReference>
<dbReference type="PANTHER" id="PTHR34561">
    <property type="entry name" value="NADH DEHYDROGENASE [UBIQUINONE] 1 ALPHA SUBCOMPLEX ASSEMBLY FACTOR 8"/>
    <property type="match status" value="1"/>
</dbReference>
<dbReference type="InParanoid" id="W4K6P3"/>
<dbReference type="OrthoDB" id="3821113at2759"/>
<proteinExistence type="predicted"/>
<name>W4K6P3_HETIT</name>
<dbReference type="eggNOG" id="ENOG502SBX9">
    <property type="taxonomic scope" value="Eukaryota"/>
</dbReference>
<dbReference type="EMBL" id="KI925459">
    <property type="protein sequence ID" value="ETW80731.1"/>
    <property type="molecule type" value="Genomic_DNA"/>
</dbReference>
<dbReference type="KEGG" id="hir:HETIRDRAFT_28830"/>
<dbReference type="PANTHER" id="PTHR34561:SF1">
    <property type="entry name" value="NADH DEHYDROGENASE [UBIQUINONE] 1 ALPHA SUBCOMPLEX ASSEMBLY FACTOR 8"/>
    <property type="match status" value="1"/>
</dbReference>
<dbReference type="AlphaFoldDB" id="W4K6P3"/>
<dbReference type="PROSITE" id="PS51808">
    <property type="entry name" value="CHCH"/>
    <property type="match status" value="1"/>
</dbReference>
<dbReference type="RefSeq" id="XP_009546890.1">
    <property type="nucleotide sequence ID" value="XM_009548595.1"/>
</dbReference>
<evidence type="ECO:0000313" key="2">
    <source>
        <dbReference type="Proteomes" id="UP000030671"/>
    </source>
</evidence>
<gene>
    <name evidence="1" type="ORF">HETIRDRAFT_28830</name>
</gene>
<evidence type="ECO:0000313" key="1">
    <source>
        <dbReference type="EMBL" id="ETW80731.1"/>
    </source>
</evidence>
<dbReference type="HOGENOM" id="CLU_188562_1_0_1"/>
<reference evidence="1 2" key="1">
    <citation type="journal article" date="2012" name="New Phytol.">
        <title>Insight into trade-off between wood decay and parasitism from the genome of a fungal forest pathogen.</title>
        <authorList>
            <person name="Olson A."/>
            <person name="Aerts A."/>
            <person name="Asiegbu F."/>
            <person name="Belbahri L."/>
            <person name="Bouzid O."/>
            <person name="Broberg A."/>
            <person name="Canback B."/>
            <person name="Coutinho P.M."/>
            <person name="Cullen D."/>
            <person name="Dalman K."/>
            <person name="Deflorio G."/>
            <person name="van Diepen L.T."/>
            <person name="Dunand C."/>
            <person name="Duplessis S."/>
            <person name="Durling M."/>
            <person name="Gonthier P."/>
            <person name="Grimwood J."/>
            <person name="Fossdal C.G."/>
            <person name="Hansson D."/>
            <person name="Henrissat B."/>
            <person name="Hietala A."/>
            <person name="Himmelstrand K."/>
            <person name="Hoffmeister D."/>
            <person name="Hogberg N."/>
            <person name="James T.Y."/>
            <person name="Karlsson M."/>
            <person name="Kohler A."/>
            <person name="Kues U."/>
            <person name="Lee Y.H."/>
            <person name="Lin Y.C."/>
            <person name="Lind M."/>
            <person name="Lindquist E."/>
            <person name="Lombard V."/>
            <person name="Lucas S."/>
            <person name="Lunden K."/>
            <person name="Morin E."/>
            <person name="Murat C."/>
            <person name="Park J."/>
            <person name="Raffaello T."/>
            <person name="Rouze P."/>
            <person name="Salamov A."/>
            <person name="Schmutz J."/>
            <person name="Solheim H."/>
            <person name="Stahlberg J."/>
            <person name="Velez H."/>
            <person name="de Vries R.P."/>
            <person name="Wiebenga A."/>
            <person name="Woodward S."/>
            <person name="Yakovlev I."/>
            <person name="Garbelotto M."/>
            <person name="Martin F."/>
            <person name="Grigoriev I.V."/>
            <person name="Stenlid J."/>
        </authorList>
    </citation>
    <scope>NUCLEOTIDE SEQUENCE [LARGE SCALE GENOMIC DNA]</scope>
    <source>
        <strain evidence="1 2">TC 32-1</strain>
    </source>
</reference>
<evidence type="ECO:0008006" key="3">
    <source>
        <dbReference type="Google" id="ProtNLM"/>
    </source>
</evidence>
<feature type="non-terminal residue" evidence="1">
    <location>
        <position position="64"/>
    </location>
</feature>
<dbReference type="GO" id="GO:0032981">
    <property type="term" value="P:mitochondrial respiratory chain complex I assembly"/>
    <property type="evidence" value="ECO:0007669"/>
    <property type="project" value="InterPro"/>
</dbReference>
<organism evidence="1 2">
    <name type="scientific">Heterobasidion irregulare (strain TC 32-1)</name>
    <dbReference type="NCBI Taxonomy" id="747525"/>
    <lineage>
        <taxon>Eukaryota</taxon>
        <taxon>Fungi</taxon>
        <taxon>Dikarya</taxon>
        <taxon>Basidiomycota</taxon>
        <taxon>Agaricomycotina</taxon>
        <taxon>Agaricomycetes</taxon>
        <taxon>Russulales</taxon>
        <taxon>Bondarzewiaceae</taxon>
        <taxon>Heterobasidion</taxon>
        <taxon>Heterobasidion annosum species complex</taxon>
    </lineage>
</organism>